<dbReference type="EMBL" id="CAUYUJ010004892">
    <property type="protein sequence ID" value="CAK0811428.1"/>
    <property type="molecule type" value="Genomic_DNA"/>
</dbReference>
<evidence type="ECO:0000256" key="5">
    <source>
        <dbReference type="SAM" id="MobiDB-lite"/>
    </source>
</evidence>
<keyword evidence="4" id="KW-0472">Membrane</keyword>
<comment type="subcellular location">
    <subcellularLocation>
        <location evidence="1">Membrane</location>
        <topology evidence="1">Multi-pass membrane protein</topology>
    </subcellularLocation>
</comment>
<keyword evidence="7" id="KW-1185">Reference proteome</keyword>
<name>A0ABN9QYG1_9DINO</name>
<dbReference type="Gene3D" id="1.20.120.350">
    <property type="entry name" value="Voltage-gated potassium channels. Chain C"/>
    <property type="match status" value="1"/>
</dbReference>
<evidence type="ECO:0008006" key="8">
    <source>
        <dbReference type="Google" id="ProtNLM"/>
    </source>
</evidence>
<evidence type="ECO:0000313" key="7">
    <source>
        <dbReference type="Proteomes" id="UP001189429"/>
    </source>
</evidence>
<protein>
    <recommendedName>
        <fullName evidence="8">Voltage-gated hydrogen channel 1</fullName>
    </recommendedName>
</protein>
<evidence type="ECO:0000256" key="1">
    <source>
        <dbReference type="ARBA" id="ARBA00004141"/>
    </source>
</evidence>
<accession>A0ABN9QYG1</accession>
<dbReference type="Proteomes" id="UP001189429">
    <property type="component" value="Unassembled WGS sequence"/>
</dbReference>
<feature type="region of interest" description="Disordered" evidence="5">
    <location>
        <begin position="1"/>
        <end position="34"/>
    </location>
</feature>
<evidence type="ECO:0000256" key="2">
    <source>
        <dbReference type="ARBA" id="ARBA00022692"/>
    </source>
</evidence>
<dbReference type="InterPro" id="IPR027359">
    <property type="entry name" value="Volt_channel_dom_sf"/>
</dbReference>
<keyword evidence="3" id="KW-1133">Transmembrane helix</keyword>
<keyword evidence="2" id="KW-0812">Transmembrane</keyword>
<reference evidence="6" key="1">
    <citation type="submission" date="2023-10" db="EMBL/GenBank/DDBJ databases">
        <authorList>
            <person name="Chen Y."/>
            <person name="Shah S."/>
            <person name="Dougan E. K."/>
            <person name="Thang M."/>
            <person name="Chan C."/>
        </authorList>
    </citation>
    <scope>NUCLEOTIDE SEQUENCE [LARGE SCALE GENOMIC DNA]</scope>
</reference>
<organism evidence="6 7">
    <name type="scientific">Prorocentrum cordatum</name>
    <dbReference type="NCBI Taxonomy" id="2364126"/>
    <lineage>
        <taxon>Eukaryota</taxon>
        <taxon>Sar</taxon>
        <taxon>Alveolata</taxon>
        <taxon>Dinophyceae</taxon>
        <taxon>Prorocentrales</taxon>
        <taxon>Prorocentraceae</taxon>
        <taxon>Prorocentrum</taxon>
    </lineage>
</organism>
<comment type="caution">
    <text evidence="6">The sequence shown here is derived from an EMBL/GenBank/DDBJ whole genome shotgun (WGS) entry which is preliminary data.</text>
</comment>
<proteinExistence type="predicted"/>
<gene>
    <name evidence="6" type="ORF">PCOR1329_LOCUS16052</name>
</gene>
<sequence>MAELVGFGPSGSGVTPQGAPRDAGSLADNVSRTSSQPDLVSERIWWSEAMLSTIQNIRGTTRQLQASFVEESQKQQALAAQVQRLLAEHPQQLRGGAAEEAQENHDEAQLDEVAWGGRLAELLEREMEERRAGEACLLEKVQHHGDALARIEALIGPGASQDVDSVAESAAEEDCATRPPLEKSSTVGLSVRVSSALFEEDGSSTHSRCRMMAHQRRRFAVCTSCLIVANSIFLGLEANATITSSGLTTPDGIAWRLANAFFALAFLVELIVRWVSDGAAFFLLPRNPDCFWNWMDTLLILITVIEEILHGAVADILQSTSLPLVSCVYLACSG</sequence>
<evidence type="ECO:0000256" key="4">
    <source>
        <dbReference type="ARBA" id="ARBA00023136"/>
    </source>
</evidence>
<evidence type="ECO:0000256" key="3">
    <source>
        <dbReference type="ARBA" id="ARBA00022989"/>
    </source>
</evidence>
<evidence type="ECO:0000313" key="6">
    <source>
        <dbReference type="EMBL" id="CAK0811428.1"/>
    </source>
</evidence>